<proteinExistence type="predicted"/>
<sequence>MWALRWYRSLAAKRKETQSRNKNGAEVDWTGEKLDKAEEEEWHETRQELDKQELSRQDESEQEPTQEEMILDCPLEIAEPRKNKTVQSHSELVESNMRLLKLHAHFGSDIQTYTLSRAIVYNEKWRESEWMSNKKRLSAAKHSFKFLQNLCERRNKLIKSASEKASTKHNLKFVPPLCVPEIFIRAMYLIDIFMLKNPNVKLQGEICYAALQLAAKADDSWIVREIAAELHNDDRKIINNVERMMLLDCDYDMTQPTVLNIVQLAYANVQTTRVWDTLPAALSVYAVLSGPSACRPHTLLAAAICKLLIQTTTDIQWTPSICDFFGHDESSIDQTYNELLCFYHELHGSMATIKAMGEVEVFNKWSLTAPGREALRKAFHREDEEMGEDINCSMCSIRA</sequence>
<feature type="compositionally biased region" description="Basic and acidic residues" evidence="1">
    <location>
        <begin position="15"/>
        <end position="36"/>
    </location>
</feature>
<dbReference type="AlphaFoldDB" id="A0A2A2LN46"/>
<evidence type="ECO:0000313" key="2">
    <source>
        <dbReference type="EMBL" id="PAV87578.1"/>
    </source>
</evidence>
<feature type="region of interest" description="Disordered" evidence="1">
    <location>
        <begin position="15"/>
        <end position="69"/>
    </location>
</feature>
<protein>
    <submittedName>
        <fullName evidence="2">Uncharacterized protein</fullName>
    </submittedName>
</protein>
<dbReference type="Proteomes" id="UP000218231">
    <property type="component" value="Unassembled WGS sequence"/>
</dbReference>
<gene>
    <name evidence="2" type="ORF">WR25_00298</name>
</gene>
<evidence type="ECO:0000313" key="3">
    <source>
        <dbReference type="Proteomes" id="UP000218231"/>
    </source>
</evidence>
<feature type="compositionally biased region" description="Basic and acidic residues" evidence="1">
    <location>
        <begin position="43"/>
        <end position="59"/>
    </location>
</feature>
<name>A0A2A2LN46_9BILA</name>
<feature type="compositionally biased region" description="Acidic residues" evidence="1">
    <location>
        <begin position="60"/>
        <end position="69"/>
    </location>
</feature>
<dbReference type="SUPFAM" id="SSF47954">
    <property type="entry name" value="Cyclin-like"/>
    <property type="match status" value="1"/>
</dbReference>
<evidence type="ECO:0000256" key="1">
    <source>
        <dbReference type="SAM" id="MobiDB-lite"/>
    </source>
</evidence>
<comment type="caution">
    <text evidence="2">The sequence shown here is derived from an EMBL/GenBank/DDBJ whole genome shotgun (WGS) entry which is preliminary data.</text>
</comment>
<accession>A0A2A2LN46</accession>
<keyword evidence="3" id="KW-1185">Reference proteome</keyword>
<dbReference type="EMBL" id="LIAE01006560">
    <property type="protein sequence ID" value="PAV87578.1"/>
    <property type="molecule type" value="Genomic_DNA"/>
</dbReference>
<dbReference type="InterPro" id="IPR036915">
    <property type="entry name" value="Cyclin-like_sf"/>
</dbReference>
<reference evidence="2 3" key="1">
    <citation type="journal article" date="2017" name="Curr. Biol.">
        <title>Genome architecture and evolution of a unichromosomal asexual nematode.</title>
        <authorList>
            <person name="Fradin H."/>
            <person name="Zegar C."/>
            <person name="Gutwein M."/>
            <person name="Lucas J."/>
            <person name="Kovtun M."/>
            <person name="Corcoran D."/>
            <person name="Baugh L.R."/>
            <person name="Kiontke K."/>
            <person name="Gunsalus K."/>
            <person name="Fitch D.H."/>
            <person name="Piano F."/>
        </authorList>
    </citation>
    <scope>NUCLEOTIDE SEQUENCE [LARGE SCALE GENOMIC DNA]</scope>
    <source>
        <strain evidence="2">PF1309</strain>
    </source>
</reference>
<organism evidence="2 3">
    <name type="scientific">Diploscapter pachys</name>
    <dbReference type="NCBI Taxonomy" id="2018661"/>
    <lineage>
        <taxon>Eukaryota</taxon>
        <taxon>Metazoa</taxon>
        <taxon>Ecdysozoa</taxon>
        <taxon>Nematoda</taxon>
        <taxon>Chromadorea</taxon>
        <taxon>Rhabditida</taxon>
        <taxon>Rhabditina</taxon>
        <taxon>Rhabditomorpha</taxon>
        <taxon>Rhabditoidea</taxon>
        <taxon>Rhabditidae</taxon>
        <taxon>Diploscapter</taxon>
    </lineage>
</organism>